<evidence type="ECO:0000313" key="1">
    <source>
        <dbReference type="EMBL" id="SCZ21784.1"/>
    </source>
</evidence>
<protein>
    <recommendedName>
        <fullName evidence="3">DUF2093 domain-containing protein</fullName>
    </recommendedName>
</protein>
<dbReference type="STRING" id="1120955.SAMN03080610_00320"/>
<dbReference type="RefSeq" id="WP_092809136.1">
    <property type="nucleotide sequence ID" value="NZ_FMVW01000001.1"/>
</dbReference>
<accession>A0A1G5MAH1</accession>
<organism evidence="1 2">
    <name type="scientific">Afifella marina DSM 2698</name>
    <dbReference type="NCBI Taxonomy" id="1120955"/>
    <lineage>
        <taxon>Bacteria</taxon>
        <taxon>Pseudomonadati</taxon>
        <taxon>Pseudomonadota</taxon>
        <taxon>Alphaproteobacteria</taxon>
        <taxon>Hyphomicrobiales</taxon>
        <taxon>Afifellaceae</taxon>
        <taxon>Afifella</taxon>
    </lineage>
</organism>
<name>A0A1G5MAH1_AFIMA</name>
<evidence type="ECO:0008006" key="3">
    <source>
        <dbReference type="Google" id="ProtNLM"/>
    </source>
</evidence>
<evidence type="ECO:0000313" key="2">
    <source>
        <dbReference type="Proteomes" id="UP000199347"/>
    </source>
</evidence>
<sequence>MNRYEGIGPGGEAKIRYLDGDFQVTVPGTFVTCAVTGMRIPLSELRYWSVDRQEPYVDAAASLKRELELRDAKAAG</sequence>
<gene>
    <name evidence="1" type="ORF">SAMN03080610_00320</name>
</gene>
<dbReference type="EMBL" id="FMVW01000001">
    <property type="protein sequence ID" value="SCZ21784.1"/>
    <property type="molecule type" value="Genomic_DNA"/>
</dbReference>
<keyword evidence="2" id="KW-1185">Reference proteome</keyword>
<dbReference type="Pfam" id="PF09866">
    <property type="entry name" value="DUF2093"/>
    <property type="match status" value="1"/>
</dbReference>
<dbReference type="Proteomes" id="UP000199347">
    <property type="component" value="Unassembled WGS sequence"/>
</dbReference>
<reference evidence="1 2" key="1">
    <citation type="submission" date="2016-10" db="EMBL/GenBank/DDBJ databases">
        <authorList>
            <person name="de Groot N.N."/>
        </authorList>
    </citation>
    <scope>NUCLEOTIDE SEQUENCE [LARGE SCALE GENOMIC DNA]</scope>
    <source>
        <strain evidence="1 2">DSM 2698</strain>
    </source>
</reference>
<dbReference type="InterPro" id="IPR018661">
    <property type="entry name" value="DUF2093"/>
</dbReference>
<proteinExistence type="predicted"/>
<dbReference type="OrthoDB" id="9801906at2"/>
<dbReference type="AlphaFoldDB" id="A0A1G5MAH1"/>